<name>A0A8J8T867_HALGN</name>
<keyword evidence="1" id="KW-0472">Membrane</keyword>
<dbReference type="EMBL" id="RRYP01002242">
    <property type="protein sequence ID" value="TNV84996.1"/>
    <property type="molecule type" value="Genomic_DNA"/>
</dbReference>
<keyword evidence="3" id="KW-1185">Reference proteome</keyword>
<reference evidence="2" key="1">
    <citation type="submission" date="2019-06" db="EMBL/GenBank/DDBJ databases">
        <authorList>
            <person name="Zheng W."/>
        </authorList>
    </citation>
    <scope>NUCLEOTIDE SEQUENCE</scope>
    <source>
        <strain evidence="2">QDHG01</strain>
    </source>
</reference>
<comment type="caution">
    <text evidence="2">The sequence shown here is derived from an EMBL/GenBank/DDBJ whole genome shotgun (WGS) entry which is preliminary data.</text>
</comment>
<evidence type="ECO:0000313" key="3">
    <source>
        <dbReference type="Proteomes" id="UP000785679"/>
    </source>
</evidence>
<evidence type="ECO:0000256" key="1">
    <source>
        <dbReference type="SAM" id="Phobius"/>
    </source>
</evidence>
<keyword evidence="1" id="KW-1133">Transmembrane helix</keyword>
<dbReference type="Proteomes" id="UP000785679">
    <property type="component" value="Unassembled WGS sequence"/>
</dbReference>
<organism evidence="2 3">
    <name type="scientific">Halteria grandinella</name>
    <dbReference type="NCBI Taxonomy" id="5974"/>
    <lineage>
        <taxon>Eukaryota</taxon>
        <taxon>Sar</taxon>
        <taxon>Alveolata</taxon>
        <taxon>Ciliophora</taxon>
        <taxon>Intramacronucleata</taxon>
        <taxon>Spirotrichea</taxon>
        <taxon>Stichotrichia</taxon>
        <taxon>Sporadotrichida</taxon>
        <taxon>Halteriidae</taxon>
        <taxon>Halteria</taxon>
    </lineage>
</organism>
<proteinExistence type="predicted"/>
<protein>
    <submittedName>
        <fullName evidence="2">Uncharacterized protein</fullName>
    </submittedName>
</protein>
<dbReference type="AlphaFoldDB" id="A0A8J8T867"/>
<accession>A0A8J8T867</accession>
<keyword evidence="1" id="KW-0812">Transmembrane</keyword>
<gene>
    <name evidence="2" type="ORF">FGO68_gene7864</name>
</gene>
<evidence type="ECO:0000313" key="2">
    <source>
        <dbReference type="EMBL" id="TNV84996.1"/>
    </source>
</evidence>
<sequence>MYKHCLIFVIIRFSNQQLNQSLSAKHSERNNSQPFQAWKAFRRTPIISLIVVMNLIFPFGIMASSWQSSQKRVTQSSH</sequence>
<feature type="transmembrane region" description="Helical" evidence="1">
    <location>
        <begin position="46"/>
        <end position="66"/>
    </location>
</feature>